<dbReference type="InterPro" id="IPR014940">
    <property type="entry name" value="BAAT_C"/>
</dbReference>
<evidence type="ECO:0000313" key="2">
    <source>
        <dbReference type="Proteomes" id="UP000504607"/>
    </source>
</evidence>
<dbReference type="OrthoDB" id="9988524at2759"/>
<dbReference type="AlphaFoldDB" id="A0A6I9RLH8"/>
<organism evidence="2 3">
    <name type="scientific">Elaeis guineensis var. tenera</name>
    <name type="common">Oil palm</name>
    <dbReference type="NCBI Taxonomy" id="51953"/>
    <lineage>
        <taxon>Eukaryota</taxon>
        <taxon>Viridiplantae</taxon>
        <taxon>Streptophyta</taxon>
        <taxon>Embryophyta</taxon>
        <taxon>Tracheophyta</taxon>
        <taxon>Spermatophyta</taxon>
        <taxon>Magnoliopsida</taxon>
        <taxon>Liliopsida</taxon>
        <taxon>Arecaceae</taxon>
        <taxon>Arecoideae</taxon>
        <taxon>Cocoseae</taxon>
        <taxon>Elaeidinae</taxon>
        <taxon>Elaeis</taxon>
    </lineage>
</organism>
<proteinExistence type="predicted"/>
<reference evidence="3" key="1">
    <citation type="submission" date="2025-08" db="UniProtKB">
        <authorList>
            <consortium name="RefSeq"/>
        </authorList>
    </citation>
    <scope>IDENTIFICATION</scope>
</reference>
<dbReference type="Pfam" id="PF08840">
    <property type="entry name" value="BAAT_C"/>
    <property type="match status" value="1"/>
</dbReference>
<keyword evidence="2" id="KW-1185">Reference proteome</keyword>
<accession>A0A6I9RLH8</accession>
<feature type="domain" description="BAAT/Acyl-CoA thioester hydrolase C-terminal" evidence="1">
    <location>
        <begin position="62"/>
        <end position="172"/>
    </location>
</feature>
<evidence type="ECO:0000313" key="3">
    <source>
        <dbReference type="RefSeq" id="XP_010925026.1"/>
    </source>
</evidence>
<dbReference type="RefSeq" id="XP_010925026.1">
    <property type="nucleotide sequence ID" value="XM_010926724.2"/>
</dbReference>
<evidence type="ECO:0000259" key="1">
    <source>
        <dbReference type="Pfam" id="PF08840"/>
    </source>
</evidence>
<protein>
    <submittedName>
        <fullName evidence="3">Uncharacterized protein LOC105047683 isoform X4</fullName>
    </submittedName>
</protein>
<sequence length="228" mass="26040">MERNLLVCYMKLVLRSLRSCAMDSELQRESEGVFQYGNYRREADDLRAVVSYWSEQKYEISAIIGHSKGGNVVLLYASMYHDVPVVVNLSGRFALDRGIEGRLGKKFLQRIKKDGFIDVKDRTGKVEYRVTEESLMDRLNTDMHAPSLSIDKECRVLTVHGSEDEIVPAEDALKFAELIPNHKLRIIEGADHCYTAHQEMLASLVLDFIKFDQVFLVPNGNKLVISRL</sequence>
<name>A0A6I9RLH8_ELAGV</name>
<dbReference type="SUPFAM" id="SSF53474">
    <property type="entry name" value="alpha/beta-Hydrolases"/>
    <property type="match status" value="1"/>
</dbReference>
<dbReference type="PANTHER" id="PTHR42886">
    <property type="entry name" value="RE40534P-RELATED"/>
    <property type="match status" value="1"/>
</dbReference>
<dbReference type="Proteomes" id="UP000504607">
    <property type="component" value="Chromosome 6"/>
</dbReference>
<dbReference type="InterPro" id="IPR029058">
    <property type="entry name" value="AB_hydrolase_fold"/>
</dbReference>
<dbReference type="Gene3D" id="3.40.50.1820">
    <property type="entry name" value="alpha/beta hydrolase"/>
    <property type="match status" value="1"/>
</dbReference>
<gene>
    <name evidence="3" type="primary">LOC105047683</name>
</gene>
<dbReference type="PANTHER" id="PTHR42886:SF38">
    <property type="entry name" value="ALPHA_BETA-HYDROLASES SUPERFAMILY PROTEIN"/>
    <property type="match status" value="1"/>
</dbReference>